<evidence type="ECO:0000313" key="4">
    <source>
        <dbReference type="Proteomes" id="UP001218218"/>
    </source>
</evidence>
<feature type="transmembrane region" description="Helical" evidence="1">
    <location>
        <begin position="88"/>
        <end position="107"/>
    </location>
</feature>
<feature type="transmembrane region" description="Helical" evidence="1">
    <location>
        <begin position="199"/>
        <end position="224"/>
    </location>
</feature>
<sequence>MTTQVEAAAVTEALKIVRLNYGHLAGMILFFDHLITLDIEINLLWRRGKSFSAYWFFINRYFGFLSGIAVLALPFLTVSPETCQNYSFIRELILVATQAIASTIMVLRVYALYGRSRRVLWFLCVLALGLVAISVFSFTQQQAIRATILGGCHFNLSEKTSYHLASSWEALFIFDTAIFILTIYNAYTTRRRMMPTASLYTRIIHDGAIVMALANLVNIATFYFADSVSIFPGGFATVASTISITMISRLILNLHEHANAGLMTQRSGPVSQYRIPLQSLPDSSTFMAGTVIDSQLGPILNITVV</sequence>
<proteinExistence type="predicted"/>
<dbReference type="Proteomes" id="UP001218218">
    <property type="component" value="Unassembled WGS sequence"/>
</dbReference>
<keyword evidence="1" id="KW-0472">Membrane</keyword>
<keyword evidence="1" id="KW-1133">Transmembrane helix</keyword>
<dbReference type="Pfam" id="PF20151">
    <property type="entry name" value="DUF6533"/>
    <property type="match status" value="1"/>
</dbReference>
<comment type="caution">
    <text evidence="3">The sequence shown here is derived from an EMBL/GenBank/DDBJ whole genome shotgun (WGS) entry which is preliminary data.</text>
</comment>
<evidence type="ECO:0000313" key="3">
    <source>
        <dbReference type="EMBL" id="KAJ7330503.1"/>
    </source>
</evidence>
<protein>
    <recommendedName>
        <fullName evidence="2">DUF6533 domain-containing protein</fullName>
    </recommendedName>
</protein>
<dbReference type="EMBL" id="JARIHO010000037">
    <property type="protein sequence ID" value="KAJ7330503.1"/>
    <property type="molecule type" value="Genomic_DNA"/>
</dbReference>
<organism evidence="3 4">
    <name type="scientific">Mycena albidolilacea</name>
    <dbReference type="NCBI Taxonomy" id="1033008"/>
    <lineage>
        <taxon>Eukaryota</taxon>
        <taxon>Fungi</taxon>
        <taxon>Dikarya</taxon>
        <taxon>Basidiomycota</taxon>
        <taxon>Agaricomycotina</taxon>
        <taxon>Agaricomycetes</taxon>
        <taxon>Agaricomycetidae</taxon>
        <taxon>Agaricales</taxon>
        <taxon>Marasmiineae</taxon>
        <taxon>Mycenaceae</taxon>
        <taxon>Mycena</taxon>
    </lineage>
</organism>
<feature type="transmembrane region" description="Helical" evidence="1">
    <location>
        <begin position="230"/>
        <end position="252"/>
    </location>
</feature>
<feature type="transmembrane region" description="Helical" evidence="1">
    <location>
        <begin position="170"/>
        <end position="187"/>
    </location>
</feature>
<feature type="transmembrane region" description="Helical" evidence="1">
    <location>
        <begin position="57"/>
        <end position="76"/>
    </location>
</feature>
<dbReference type="InterPro" id="IPR045340">
    <property type="entry name" value="DUF6533"/>
</dbReference>
<feature type="transmembrane region" description="Helical" evidence="1">
    <location>
        <begin position="119"/>
        <end position="139"/>
    </location>
</feature>
<dbReference type="AlphaFoldDB" id="A0AAD6ZN96"/>
<keyword evidence="1" id="KW-0812">Transmembrane</keyword>
<gene>
    <name evidence="3" type="ORF">DFH08DRAFT_967038</name>
</gene>
<keyword evidence="4" id="KW-1185">Reference proteome</keyword>
<evidence type="ECO:0000259" key="2">
    <source>
        <dbReference type="Pfam" id="PF20151"/>
    </source>
</evidence>
<accession>A0AAD6ZN96</accession>
<feature type="domain" description="DUF6533" evidence="2">
    <location>
        <begin position="28"/>
        <end position="65"/>
    </location>
</feature>
<name>A0AAD6ZN96_9AGAR</name>
<evidence type="ECO:0000256" key="1">
    <source>
        <dbReference type="SAM" id="Phobius"/>
    </source>
</evidence>
<reference evidence="3" key="1">
    <citation type="submission" date="2023-03" db="EMBL/GenBank/DDBJ databases">
        <title>Massive genome expansion in bonnet fungi (Mycena s.s.) driven by repeated elements and novel gene families across ecological guilds.</title>
        <authorList>
            <consortium name="Lawrence Berkeley National Laboratory"/>
            <person name="Harder C.B."/>
            <person name="Miyauchi S."/>
            <person name="Viragh M."/>
            <person name="Kuo A."/>
            <person name="Thoen E."/>
            <person name="Andreopoulos B."/>
            <person name="Lu D."/>
            <person name="Skrede I."/>
            <person name="Drula E."/>
            <person name="Henrissat B."/>
            <person name="Morin E."/>
            <person name="Kohler A."/>
            <person name="Barry K."/>
            <person name="LaButti K."/>
            <person name="Morin E."/>
            <person name="Salamov A."/>
            <person name="Lipzen A."/>
            <person name="Mereny Z."/>
            <person name="Hegedus B."/>
            <person name="Baldrian P."/>
            <person name="Stursova M."/>
            <person name="Weitz H."/>
            <person name="Taylor A."/>
            <person name="Grigoriev I.V."/>
            <person name="Nagy L.G."/>
            <person name="Martin F."/>
            <person name="Kauserud H."/>
        </authorList>
    </citation>
    <scope>NUCLEOTIDE SEQUENCE</scope>
    <source>
        <strain evidence="3">CBHHK002</strain>
    </source>
</reference>